<evidence type="ECO:0000259" key="2">
    <source>
        <dbReference type="Pfam" id="PF11976"/>
    </source>
</evidence>
<feature type="region of interest" description="Disordered" evidence="1">
    <location>
        <begin position="199"/>
        <end position="219"/>
    </location>
</feature>
<dbReference type="EMBL" id="CP014503">
    <property type="protein sequence ID" value="ANB15179.1"/>
    <property type="molecule type" value="Genomic_DNA"/>
</dbReference>
<dbReference type="OrthoDB" id="3365399at2759"/>
<dbReference type="AlphaFoldDB" id="A0A167FDZ0"/>
<dbReference type="Pfam" id="PF11976">
    <property type="entry name" value="Rad60-SLD"/>
    <property type="match status" value="1"/>
</dbReference>
<dbReference type="SUPFAM" id="SSF54236">
    <property type="entry name" value="Ubiquitin-like"/>
    <property type="match status" value="1"/>
</dbReference>
<dbReference type="InterPro" id="IPR029071">
    <property type="entry name" value="Ubiquitin-like_domsf"/>
</dbReference>
<gene>
    <name evidence="3" type="ORF">AWJ20_2803</name>
</gene>
<dbReference type="InterPro" id="IPR022617">
    <property type="entry name" value="Rad60/SUMO-like_dom"/>
</dbReference>
<feature type="domain" description="Rad60/SUMO-like" evidence="2">
    <location>
        <begin position="391"/>
        <end position="461"/>
    </location>
</feature>
<feature type="region of interest" description="Disordered" evidence="1">
    <location>
        <begin position="1"/>
        <end position="101"/>
    </location>
</feature>
<keyword evidence="4" id="KW-1185">Reference proteome</keyword>
<evidence type="ECO:0000313" key="4">
    <source>
        <dbReference type="Proteomes" id="UP000189580"/>
    </source>
</evidence>
<proteinExistence type="predicted"/>
<dbReference type="GeneID" id="30034755"/>
<feature type="region of interest" description="Disordered" evidence="1">
    <location>
        <begin position="148"/>
        <end position="178"/>
    </location>
</feature>
<accession>A0A167FDZ0</accession>
<name>A0A167FDZ0_9ASCO</name>
<dbReference type="Proteomes" id="UP000189580">
    <property type="component" value="Chromosome b"/>
</dbReference>
<reference evidence="3 4" key="1">
    <citation type="submission" date="2016-02" db="EMBL/GenBank/DDBJ databases">
        <title>Complete genome sequence and transcriptome regulation of the pentose utilising yeast Sugiyamaella lignohabitans.</title>
        <authorList>
            <person name="Bellasio M."/>
            <person name="Peymann A."/>
            <person name="Valli M."/>
            <person name="Sipitzky M."/>
            <person name="Graf A."/>
            <person name="Sauer M."/>
            <person name="Marx H."/>
            <person name="Mattanovich D."/>
        </authorList>
    </citation>
    <scope>NUCLEOTIDE SEQUENCE [LARGE SCALE GENOMIC DNA]</scope>
    <source>
        <strain evidence="3 4">CBS 10342</strain>
    </source>
</reference>
<dbReference type="RefSeq" id="XP_018737656.1">
    <property type="nucleotide sequence ID" value="XM_018879773.1"/>
</dbReference>
<dbReference type="KEGG" id="slb:AWJ20_2803"/>
<feature type="compositionally biased region" description="Basic and acidic residues" evidence="1">
    <location>
        <begin position="79"/>
        <end position="92"/>
    </location>
</feature>
<evidence type="ECO:0000313" key="3">
    <source>
        <dbReference type="EMBL" id="ANB15179.1"/>
    </source>
</evidence>
<protein>
    <recommendedName>
        <fullName evidence="2">Rad60/SUMO-like domain-containing protein</fullName>
    </recommendedName>
</protein>
<organism evidence="3 4">
    <name type="scientific">Sugiyamaella lignohabitans</name>
    <dbReference type="NCBI Taxonomy" id="796027"/>
    <lineage>
        <taxon>Eukaryota</taxon>
        <taxon>Fungi</taxon>
        <taxon>Dikarya</taxon>
        <taxon>Ascomycota</taxon>
        <taxon>Saccharomycotina</taxon>
        <taxon>Dipodascomycetes</taxon>
        <taxon>Dipodascales</taxon>
        <taxon>Trichomonascaceae</taxon>
        <taxon>Sugiyamaella</taxon>
    </lineage>
</organism>
<sequence>MTTPTNGTESPESAEERAAPVTTQPTTDPGPEKPKLSKWKQRRKLRPAAKKTPSVTESDSGFFSMAHRFSIDDDDDEPDDKKTAVEESEIKPEATASMNKKVDKSLISKSIGSVESELSKLAGQSDISAQPTMLSDSRSILVNGNKTAREPGFEPQSMVSFDTKPISKSRPATRAATTQAKKAADTVIILDDSDNTSSDIEIVEDSTPPDVSGAKRSVVDPTDDPFNTIQQLKLRALKRKKVENVFEVSVNISSDMPELGNCRSTVMTMKSNEPFGVLKILYTKHCVENRLNYFEPKAIELLIETAVLVWNDTVLNEDVVTPSSLGITNANSVMSINIMSRFDYDNKQKSSVERLLSEENYTLQAILASTSTQTDTRELQKPDNLGPAYFRVRLKDKDNAQFEVRVNSETKISKLVDFYLRNKNLPQNTKIRLDFDEEPLDLDGVVGDTELEEDYTIHVYIL</sequence>
<evidence type="ECO:0000256" key="1">
    <source>
        <dbReference type="SAM" id="MobiDB-lite"/>
    </source>
</evidence>
<feature type="compositionally biased region" description="Basic residues" evidence="1">
    <location>
        <begin position="36"/>
        <end position="49"/>
    </location>
</feature>
<dbReference type="Gene3D" id="3.10.20.90">
    <property type="entry name" value="Phosphatidylinositol 3-kinase Catalytic Subunit, Chain A, domain 1"/>
    <property type="match status" value="1"/>
</dbReference>